<reference evidence="13 14" key="2">
    <citation type="submission" date="2019-08" db="EMBL/GenBank/DDBJ databases">
        <title>Bacillus genomes from the desert of Cuatro Cienegas, Coahuila.</title>
        <authorList>
            <person name="Olmedo-Alvarez G."/>
        </authorList>
    </citation>
    <scope>NUCLEOTIDE SEQUENCE [LARGE SCALE GENOMIC DNA]</scope>
    <source>
        <strain evidence="10 13">CH88_3T</strain>
        <strain evidence="11 14">CH98b_3T</strain>
    </source>
</reference>
<comment type="similarity">
    <text evidence="2">Belongs to the autoinducer-2 exporter (AI-2E) (TC 2.A.86) family.</text>
</comment>
<gene>
    <name evidence="9" type="ORF">B4U37_03845</name>
    <name evidence="10" type="ORF">FZC74_12425</name>
    <name evidence="11" type="ORF">FZC75_11735</name>
</gene>
<feature type="transmembrane region" description="Helical" evidence="8">
    <location>
        <begin position="67"/>
        <end position="90"/>
    </location>
</feature>
<evidence type="ECO:0000313" key="14">
    <source>
        <dbReference type="Proteomes" id="UP000324517"/>
    </source>
</evidence>
<evidence type="ECO:0000256" key="7">
    <source>
        <dbReference type="ARBA" id="ARBA00023136"/>
    </source>
</evidence>
<keyword evidence="4" id="KW-1003">Cell membrane</keyword>
<keyword evidence="7 8" id="KW-0472">Membrane</keyword>
<dbReference type="OrthoDB" id="9793390at2"/>
<keyword evidence="5 8" id="KW-0812">Transmembrane</keyword>
<reference evidence="9 12" key="1">
    <citation type="submission" date="2017-04" db="EMBL/GenBank/DDBJ databases">
        <title>Complete Genome Sequence of the Bacillus horikoshii 20a strain from Cuatro Cienegas, Coahuila, Mexico.</title>
        <authorList>
            <person name="Zarza E."/>
            <person name="Alcaraz L.D."/>
            <person name="Aguilar-Salinas B."/>
            <person name="Islas A."/>
            <person name="Olmedo-Alvarez G."/>
        </authorList>
    </citation>
    <scope>NUCLEOTIDE SEQUENCE [LARGE SCALE GENOMIC DNA]</scope>
    <source>
        <strain evidence="9 12">20a</strain>
    </source>
</reference>
<dbReference type="GO" id="GO:0005886">
    <property type="term" value="C:plasma membrane"/>
    <property type="evidence" value="ECO:0007669"/>
    <property type="project" value="UniProtKB-SubCell"/>
</dbReference>
<evidence type="ECO:0000256" key="5">
    <source>
        <dbReference type="ARBA" id="ARBA00022692"/>
    </source>
</evidence>
<evidence type="ECO:0000313" key="11">
    <source>
        <dbReference type="EMBL" id="TYS71825.1"/>
    </source>
</evidence>
<name>A0A1Y0CIV7_9BACI</name>
<evidence type="ECO:0000256" key="1">
    <source>
        <dbReference type="ARBA" id="ARBA00004651"/>
    </source>
</evidence>
<evidence type="ECO:0000313" key="12">
    <source>
        <dbReference type="Proteomes" id="UP000195573"/>
    </source>
</evidence>
<keyword evidence="6 8" id="KW-1133">Transmembrane helix</keyword>
<protein>
    <submittedName>
        <fullName evidence="10">AI-2E family transporter</fullName>
    </submittedName>
</protein>
<feature type="transmembrane region" description="Helical" evidence="8">
    <location>
        <begin position="212"/>
        <end position="237"/>
    </location>
</feature>
<proteinExistence type="inferred from homology"/>
<evidence type="ECO:0000256" key="3">
    <source>
        <dbReference type="ARBA" id="ARBA00022448"/>
    </source>
</evidence>
<feature type="transmembrane region" description="Helical" evidence="8">
    <location>
        <begin position="314"/>
        <end position="339"/>
    </location>
</feature>
<keyword evidence="12" id="KW-1185">Reference proteome</keyword>
<dbReference type="KEGG" id="bhk:B4U37_03845"/>
<evidence type="ECO:0000256" key="4">
    <source>
        <dbReference type="ARBA" id="ARBA00022475"/>
    </source>
</evidence>
<evidence type="ECO:0000256" key="8">
    <source>
        <dbReference type="SAM" id="Phobius"/>
    </source>
</evidence>
<keyword evidence="3" id="KW-0813">Transport</keyword>
<dbReference type="PANTHER" id="PTHR21716">
    <property type="entry name" value="TRANSMEMBRANE PROTEIN"/>
    <property type="match status" value="1"/>
</dbReference>
<dbReference type="EMBL" id="VTET01000005">
    <property type="protein sequence ID" value="TYS71825.1"/>
    <property type="molecule type" value="Genomic_DNA"/>
</dbReference>
<dbReference type="Proteomes" id="UP000323393">
    <property type="component" value="Unassembled WGS sequence"/>
</dbReference>
<evidence type="ECO:0000256" key="2">
    <source>
        <dbReference type="ARBA" id="ARBA00009773"/>
    </source>
</evidence>
<evidence type="ECO:0000313" key="10">
    <source>
        <dbReference type="EMBL" id="TYS58604.1"/>
    </source>
</evidence>
<organism evidence="10 13">
    <name type="scientific">Sutcliffiella horikoshii</name>
    <dbReference type="NCBI Taxonomy" id="79883"/>
    <lineage>
        <taxon>Bacteria</taxon>
        <taxon>Bacillati</taxon>
        <taxon>Bacillota</taxon>
        <taxon>Bacilli</taxon>
        <taxon>Bacillales</taxon>
        <taxon>Bacillaceae</taxon>
        <taxon>Sutcliffiella</taxon>
    </lineage>
</organism>
<feature type="transmembrane region" description="Helical" evidence="8">
    <location>
        <begin position="243"/>
        <end position="270"/>
    </location>
</feature>
<dbReference type="EMBL" id="CP020880">
    <property type="protein sequence ID" value="ART75229.1"/>
    <property type="molecule type" value="Genomic_DNA"/>
</dbReference>
<evidence type="ECO:0000313" key="9">
    <source>
        <dbReference type="EMBL" id="ART75229.1"/>
    </source>
</evidence>
<dbReference type="InterPro" id="IPR002549">
    <property type="entry name" value="AI-2E-like"/>
</dbReference>
<dbReference type="EMBL" id="VTEU01000004">
    <property type="protein sequence ID" value="TYS58604.1"/>
    <property type="molecule type" value="Genomic_DNA"/>
</dbReference>
<dbReference type="Proteomes" id="UP000195573">
    <property type="component" value="Chromosome"/>
</dbReference>
<evidence type="ECO:0000313" key="13">
    <source>
        <dbReference type="Proteomes" id="UP000323393"/>
    </source>
</evidence>
<accession>A0A1Y0CIV7</accession>
<dbReference type="Pfam" id="PF01594">
    <property type="entry name" value="AI-2E_transport"/>
    <property type="match status" value="1"/>
</dbReference>
<dbReference type="GO" id="GO:0055085">
    <property type="term" value="P:transmembrane transport"/>
    <property type="evidence" value="ECO:0007669"/>
    <property type="project" value="TreeGrafter"/>
</dbReference>
<feature type="transmembrane region" description="Helical" evidence="8">
    <location>
        <begin position="7"/>
        <end position="24"/>
    </location>
</feature>
<dbReference type="Proteomes" id="UP000324517">
    <property type="component" value="Unassembled WGS sequence"/>
</dbReference>
<dbReference type="GeneID" id="96737562"/>
<dbReference type="RefSeq" id="WP_088017159.1">
    <property type="nucleotide sequence ID" value="NZ_CP020880.1"/>
</dbReference>
<comment type="subcellular location">
    <subcellularLocation>
        <location evidence="1">Cell membrane</location>
        <topology evidence="1">Multi-pass membrane protein</topology>
    </subcellularLocation>
</comment>
<sequence>MWIRHPFFKYATGTILVLLIVFLLSEVQFIVNPIISFITTLFFPILFAGFLFYILKPLVNFLAKSKYIPRTLAIILVFSAIIGGAVLGGFSVGGKIEEQVVQFAEDFPAFLEKNEEQTKELMDDNNFGLISYEEAKKRGLAFLKDQSQRIGENVSSIISSITNFVTILVVVPFILFYFLKDGHKLLPFILKMLPNKHHDEGKRLLTDIDKTLSTYIGGQMIVALVNGFLMYIGYLIIGLDYALVLALFIVITAVVPIIGPALGVLPAVIIGLMTDPFMVVKILILLAIVQQIEGNLVSPQIIGNKLSIHPLTVILLLLAAGKLYGFIGILLAVPVYSVLKVVTKNLYEVYRLRRA</sequence>
<dbReference type="AlphaFoldDB" id="A0A1Y0CIV7"/>
<dbReference type="PANTHER" id="PTHR21716:SF53">
    <property type="entry name" value="PERMEASE PERM-RELATED"/>
    <property type="match status" value="1"/>
</dbReference>
<feature type="transmembrane region" description="Helical" evidence="8">
    <location>
        <begin position="157"/>
        <end position="179"/>
    </location>
</feature>
<feature type="transmembrane region" description="Helical" evidence="8">
    <location>
        <begin position="30"/>
        <end position="55"/>
    </location>
</feature>
<evidence type="ECO:0000256" key="6">
    <source>
        <dbReference type="ARBA" id="ARBA00022989"/>
    </source>
</evidence>